<protein>
    <submittedName>
        <fullName evidence="1">Uncharacterized protein</fullName>
    </submittedName>
</protein>
<name>A0A7G2CQQ7_9TRYP</name>
<keyword evidence="2" id="KW-1185">Reference proteome</keyword>
<gene>
    <name evidence="1" type="ORF">ADEAN_000963900</name>
</gene>
<proteinExistence type="predicted"/>
<dbReference type="Gene3D" id="3.40.140.10">
    <property type="entry name" value="Cytidine Deaminase, domain 2"/>
    <property type="match status" value="1"/>
</dbReference>
<evidence type="ECO:0000313" key="1">
    <source>
        <dbReference type="EMBL" id="CAD2222100.1"/>
    </source>
</evidence>
<dbReference type="VEuPathDB" id="TriTrypDB:ADEAN_000963900"/>
<dbReference type="Proteomes" id="UP000515908">
    <property type="component" value="Chromosome 24"/>
</dbReference>
<organism evidence="1 2">
    <name type="scientific">Angomonas deanei</name>
    <dbReference type="NCBI Taxonomy" id="59799"/>
    <lineage>
        <taxon>Eukaryota</taxon>
        <taxon>Discoba</taxon>
        <taxon>Euglenozoa</taxon>
        <taxon>Kinetoplastea</taxon>
        <taxon>Metakinetoplastina</taxon>
        <taxon>Trypanosomatida</taxon>
        <taxon>Trypanosomatidae</taxon>
        <taxon>Strigomonadinae</taxon>
        <taxon>Angomonas</taxon>
    </lineage>
</organism>
<dbReference type="EMBL" id="LR877168">
    <property type="protein sequence ID" value="CAD2222100.1"/>
    <property type="molecule type" value="Genomic_DNA"/>
</dbReference>
<accession>A0A7G2CQQ7</accession>
<dbReference type="OrthoDB" id="10265695at2759"/>
<sequence>MFSDFPTLPVIRSTPPVDVEQEMEDCQSTVLADVEQVVLHFPALTSLLQYAEGVNRRNTFGRIFGVQRKGTVEVTEVMANPIKDRNGHDEETDPEKERKHLLECFKEMGDLYKAEGLEYFQVGIFAIANAVSRNSFYNRASLAQLVELGMNLQPDVMLTYDPVRTVLLGKPYIRAFVLTDAYKKYQTELKRVSKNNVEKPHEILKKHDVSRHGVFREVPVTILVDAFHALNLQNFPTHQLPTNLATVERPAVRQYMENVLNSLHRPLSELKDDVVKDGRTSDHNTKVKILLSLQQIREQAVHLEALCDSVLLNYSIMRDL</sequence>
<evidence type="ECO:0000313" key="2">
    <source>
        <dbReference type="Proteomes" id="UP000515908"/>
    </source>
</evidence>
<reference evidence="1 2" key="1">
    <citation type="submission" date="2020-08" db="EMBL/GenBank/DDBJ databases">
        <authorList>
            <person name="Newling K."/>
            <person name="Davey J."/>
            <person name="Forrester S."/>
        </authorList>
    </citation>
    <scope>NUCLEOTIDE SEQUENCE [LARGE SCALE GENOMIC DNA]</scope>
    <source>
        <strain evidence="2">Crithidia deanei Carvalho (ATCC PRA-265)</strain>
    </source>
</reference>
<dbReference type="AlphaFoldDB" id="A0A7G2CQQ7"/>